<sequence>MSRPLLGEIFSYKDSPLGSIFYSRNAESCEGEKEINGLERKVIIMIKLGPVGGTATAWDDGGKVSISQIFVSHGQVINSLQYQYIENGALVLSEKHGGSDGHTSPKFTVVTLNYPSEFLTAISGSYGWFSALDGVQMQIVSSITFTTNIKTYGPFGCCRQNDAAFDFQLGQDNGFGGFHGIAGMYLNSIGVYVKPQTSVLDLDKAKIASGGGAGVAFSAPAAGGFAAAAAPAAAAVEEKKEEPKEESDDDMGFSLFD</sequence>
<dbReference type="Proteomes" id="UP001062846">
    <property type="component" value="Chromosome 4"/>
</dbReference>
<name>A0ACC0P8J2_RHOML</name>
<accession>A0ACC0P8J2</accession>
<dbReference type="EMBL" id="CM046391">
    <property type="protein sequence ID" value="KAI8561820.1"/>
    <property type="molecule type" value="Genomic_DNA"/>
</dbReference>
<proteinExistence type="predicted"/>
<gene>
    <name evidence="1" type="ORF">RHMOL_Rhmol04G0371300</name>
</gene>
<comment type="caution">
    <text evidence="1">The sequence shown here is derived from an EMBL/GenBank/DDBJ whole genome shotgun (WGS) entry which is preliminary data.</text>
</comment>
<organism evidence="1 2">
    <name type="scientific">Rhododendron molle</name>
    <name type="common">Chinese azalea</name>
    <name type="synonym">Azalea mollis</name>
    <dbReference type="NCBI Taxonomy" id="49168"/>
    <lineage>
        <taxon>Eukaryota</taxon>
        <taxon>Viridiplantae</taxon>
        <taxon>Streptophyta</taxon>
        <taxon>Embryophyta</taxon>
        <taxon>Tracheophyta</taxon>
        <taxon>Spermatophyta</taxon>
        <taxon>Magnoliopsida</taxon>
        <taxon>eudicotyledons</taxon>
        <taxon>Gunneridae</taxon>
        <taxon>Pentapetalae</taxon>
        <taxon>asterids</taxon>
        <taxon>Ericales</taxon>
        <taxon>Ericaceae</taxon>
        <taxon>Ericoideae</taxon>
        <taxon>Rhodoreae</taxon>
        <taxon>Rhododendron</taxon>
    </lineage>
</organism>
<evidence type="ECO:0000313" key="1">
    <source>
        <dbReference type="EMBL" id="KAI8561820.1"/>
    </source>
</evidence>
<protein>
    <submittedName>
        <fullName evidence="1">Uncharacterized protein</fullName>
    </submittedName>
</protein>
<evidence type="ECO:0000313" key="2">
    <source>
        <dbReference type="Proteomes" id="UP001062846"/>
    </source>
</evidence>
<keyword evidence="2" id="KW-1185">Reference proteome</keyword>
<reference evidence="1" key="1">
    <citation type="submission" date="2022-02" db="EMBL/GenBank/DDBJ databases">
        <title>Plant Genome Project.</title>
        <authorList>
            <person name="Zhang R.-G."/>
        </authorList>
    </citation>
    <scope>NUCLEOTIDE SEQUENCE</scope>
    <source>
        <strain evidence="1">AT1</strain>
    </source>
</reference>